<accession>A0A645BNT3</accession>
<reference evidence="1" key="1">
    <citation type="submission" date="2019-08" db="EMBL/GenBank/DDBJ databases">
        <authorList>
            <person name="Kucharzyk K."/>
            <person name="Murdoch R.W."/>
            <person name="Higgins S."/>
            <person name="Loffler F."/>
        </authorList>
    </citation>
    <scope>NUCLEOTIDE SEQUENCE</scope>
</reference>
<proteinExistence type="predicted"/>
<sequence length="111" mass="12708">MVKAADFKYDQQSEKILKTLKEAAEFEGYMDGASAEFKALESKLAHNLDKDLNHFSKDIKNMISIEIIKRYYYQRGAIIEQLKDDNGLQEAVKVLANQGKYKEMLTVAAKK</sequence>
<name>A0A645BNT3_9ZZZZ</name>
<dbReference type="EMBL" id="VSSQ01021323">
    <property type="protein sequence ID" value="MPM66832.1"/>
    <property type="molecule type" value="Genomic_DNA"/>
</dbReference>
<gene>
    <name evidence="1" type="ORF">SDC9_113744</name>
</gene>
<protein>
    <submittedName>
        <fullName evidence="1">Uncharacterized protein</fullName>
    </submittedName>
</protein>
<evidence type="ECO:0000313" key="1">
    <source>
        <dbReference type="EMBL" id="MPM66832.1"/>
    </source>
</evidence>
<dbReference type="AlphaFoldDB" id="A0A645BNT3"/>
<organism evidence="1">
    <name type="scientific">bioreactor metagenome</name>
    <dbReference type="NCBI Taxonomy" id="1076179"/>
    <lineage>
        <taxon>unclassified sequences</taxon>
        <taxon>metagenomes</taxon>
        <taxon>ecological metagenomes</taxon>
    </lineage>
</organism>
<comment type="caution">
    <text evidence="1">The sequence shown here is derived from an EMBL/GenBank/DDBJ whole genome shotgun (WGS) entry which is preliminary data.</text>
</comment>